<dbReference type="Proteomes" id="UP000292302">
    <property type="component" value="Unassembled WGS sequence"/>
</dbReference>
<name>A0A4Q9QMT7_9GAMM</name>
<gene>
    <name evidence="1" type="ORF">DNK06_08295</name>
</gene>
<accession>A0A4Q9QMT7</accession>
<comment type="caution">
    <text evidence="1">The sequence shown here is derived from an EMBL/GenBank/DDBJ whole genome shotgun (WGS) entry which is preliminary data.</text>
</comment>
<organism evidence="1 2">
    <name type="scientific">Phytopseudomonas daroniae</name>
    <dbReference type="NCBI Taxonomy" id="2487519"/>
    <lineage>
        <taxon>Bacteria</taxon>
        <taxon>Pseudomonadati</taxon>
        <taxon>Pseudomonadota</taxon>
        <taxon>Gammaproteobacteria</taxon>
        <taxon>Pseudomonadales</taxon>
        <taxon>Pseudomonadaceae</taxon>
        <taxon>Phytopseudomonas</taxon>
    </lineage>
</organism>
<protein>
    <submittedName>
        <fullName evidence="1">Uncharacterized protein</fullName>
    </submittedName>
</protein>
<evidence type="ECO:0000313" key="2">
    <source>
        <dbReference type="Proteomes" id="UP000292302"/>
    </source>
</evidence>
<dbReference type="EMBL" id="QJUI01000006">
    <property type="protein sequence ID" value="TBU81106.1"/>
    <property type="molecule type" value="Genomic_DNA"/>
</dbReference>
<dbReference type="RefSeq" id="WP_131179561.1">
    <property type="nucleotide sequence ID" value="NZ_QJUI01000006.1"/>
</dbReference>
<keyword evidence="2" id="KW-1185">Reference proteome</keyword>
<evidence type="ECO:0000313" key="1">
    <source>
        <dbReference type="EMBL" id="TBU81106.1"/>
    </source>
</evidence>
<reference evidence="1 2" key="1">
    <citation type="submission" date="2018-06" db="EMBL/GenBank/DDBJ databases">
        <title>Three novel Pseudomonas species isolated from symptomatic oak.</title>
        <authorList>
            <person name="Bueno-Gonzalez V."/>
            <person name="Brady C."/>
        </authorList>
    </citation>
    <scope>NUCLEOTIDE SEQUENCE [LARGE SCALE GENOMIC DNA]</scope>
    <source>
        <strain evidence="1 2">P9A</strain>
    </source>
</reference>
<sequence length="77" mass="9231">MSDYRIVLSRNGLLLTEMSVSSARYVEVCRELRLRFPSDEGFELYIERRRELRRILEQSSQGLRLLGVEYRHEEVPQ</sequence>
<proteinExistence type="predicted"/>
<dbReference type="OrthoDB" id="7028782at2"/>
<dbReference type="AlphaFoldDB" id="A0A4Q9QMT7"/>